<gene>
    <name evidence="1" type="ORF">EA71_00930</name>
</gene>
<dbReference type="Proteomes" id="UP000252797">
    <property type="component" value="Unassembled WGS sequence"/>
</dbReference>
<name>A0A367CC17_9ENTE</name>
<protein>
    <submittedName>
        <fullName evidence="1">Uncharacterized protein</fullName>
    </submittedName>
</protein>
<dbReference type="RefSeq" id="WP_228012559.1">
    <property type="nucleotide sequence ID" value="NZ_CP186063.1"/>
</dbReference>
<reference evidence="1 2" key="1">
    <citation type="submission" date="2015-06" db="EMBL/GenBank/DDBJ databases">
        <title>The Genome Sequence of Enterococcus durans 4EA1.</title>
        <authorList>
            <consortium name="The Broad Institute Genomics Platform"/>
            <consortium name="The Broad Institute Genome Sequencing Center for Infectious Disease"/>
            <person name="Earl A.M."/>
            <person name="Van Tyne D."/>
            <person name="Lebreton F."/>
            <person name="Saavedra J.T."/>
            <person name="Gilmore M.S."/>
            <person name="Manson Mcguire A."/>
            <person name="Clock S."/>
            <person name="Crupain M."/>
            <person name="Rangan U."/>
            <person name="Young S."/>
            <person name="Abouelleil A."/>
            <person name="Cao P."/>
            <person name="Chapman S.B."/>
            <person name="Griggs A."/>
            <person name="Priest M."/>
            <person name="Shea T."/>
            <person name="Wortman J."/>
            <person name="Nusbaum C."/>
            <person name="Birren B."/>
        </authorList>
    </citation>
    <scope>NUCLEOTIDE SEQUENCE [LARGE SCALE GENOMIC DNA]</scope>
    <source>
        <strain evidence="1 2">4EA1</strain>
    </source>
</reference>
<proteinExistence type="predicted"/>
<accession>A0A367CC17</accession>
<dbReference type="EMBL" id="LEPB01000004">
    <property type="protein sequence ID" value="RCA10199.1"/>
    <property type="molecule type" value="Genomic_DNA"/>
</dbReference>
<sequence length="54" mass="6354">MKWNKSNVISSVAIWDGTQRFFLNGNITIKKRFYDSMQHISVGCLQDFVSYHEI</sequence>
<evidence type="ECO:0000313" key="2">
    <source>
        <dbReference type="Proteomes" id="UP000252797"/>
    </source>
</evidence>
<evidence type="ECO:0000313" key="1">
    <source>
        <dbReference type="EMBL" id="RCA10199.1"/>
    </source>
</evidence>
<dbReference type="AlphaFoldDB" id="A0A367CC17"/>
<organism evidence="1 2">
    <name type="scientific">Enterococcus durans</name>
    <dbReference type="NCBI Taxonomy" id="53345"/>
    <lineage>
        <taxon>Bacteria</taxon>
        <taxon>Bacillati</taxon>
        <taxon>Bacillota</taxon>
        <taxon>Bacilli</taxon>
        <taxon>Lactobacillales</taxon>
        <taxon>Enterococcaceae</taxon>
        <taxon>Enterococcus</taxon>
    </lineage>
</organism>
<comment type="caution">
    <text evidence="1">The sequence shown here is derived from an EMBL/GenBank/DDBJ whole genome shotgun (WGS) entry which is preliminary data.</text>
</comment>